<keyword evidence="5" id="KW-1185">Reference proteome</keyword>
<comment type="similarity">
    <text evidence="1">Belongs to the short-chain dehydrogenases/reductases (SDR) family.</text>
</comment>
<dbReference type="Proteomes" id="UP001596074">
    <property type="component" value="Unassembled WGS sequence"/>
</dbReference>
<dbReference type="RefSeq" id="WP_378280992.1">
    <property type="nucleotide sequence ID" value="NZ_JBHSON010000007.1"/>
</dbReference>
<dbReference type="EMBL" id="JBHSON010000007">
    <property type="protein sequence ID" value="MFC5745369.1"/>
    <property type="molecule type" value="Genomic_DNA"/>
</dbReference>
<sequence>MSINNTTASTLGRAGIAKKADSMPELNDKVAIITGAGRGLGHAYALELAERNATVVAVDVDHAAAAMTAQTIRSRGGKAEHFGVDVTDEPALDGMVAAVLERLGRIDILVNNAGGAMVAPGPAEELTLEQWNRVLSVNLTGTWLAAKAVIPAMKRAGRGTVINVSSTTTRRAFPLGLAPYIAAKSGVEGLTRAMARELGPFGITVNAISPGMVLMDKAERATRPEMLLGIAEQVRSEQCIPREQTTEDICGVIAFLASGEAAFMTGQVVEVDGGWALG</sequence>
<protein>
    <submittedName>
        <fullName evidence="4">SDR family NAD(P)-dependent oxidoreductase</fullName>
        <ecNumber evidence="4">1.1.1.-</ecNumber>
    </submittedName>
</protein>
<dbReference type="Gene3D" id="3.40.50.720">
    <property type="entry name" value="NAD(P)-binding Rossmann-like Domain"/>
    <property type="match status" value="1"/>
</dbReference>
<dbReference type="PRINTS" id="PR00081">
    <property type="entry name" value="GDHRDH"/>
</dbReference>
<keyword evidence="2 4" id="KW-0560">Oxidoreductase</keyword>
<dbReference type="InterPro" id="IPR057326">
    <property type="entry name" value="KR_dom"/>
</dbReference>
<reference evidence="5" key="1">
    <citation type="journal article" date="2019" name="Int. J. Syst. Evol. Microbiol.">
        <title>The Global Catalogue of Microorganisms (GCM) 10K type strain sequencing project: providing services to taxonomists for standard genome sequencing and annotation.</title>
        <authorList>
            <consortium name="The Broad Institute Genomics Platform"/>
            <consortium name="The Broad Institute Genome Sequencing Center for Infectious Disease"/>
            <person name="Wu L."/>
            <person name="Ma J."/>
        </authorList>
    </citation>
    <scope>NUCLEOTIDE SEQUENCE [LARGE SCALE GENOMIC DNA]</scope>
    <source>
        <strain evidence="5">KCTC 42087</strain>
    </source>
</reference>
<gene>
    <name evidence="4" type="ORF">ACFPZN_07115</name>
</gene>
<evidence type="ECO:0000259" key="3">
    <source>
        <dbReference type="SMART" id="SM00822"/>
    </source>
</evidence>
<dbReference type="InterPro" id="IPR002347">
    <property type="entry name" value="SDR_fam"/>
</dbReference>
<dbReference type="PANTHER" id="PTHR42760:SF133">
    <property type="entry name" value="3-OXOACYL-[ACYL-CARRIER-PROTEIN] REDUCTASE"/>
    <property type="match status" value="1"/>
</dbReference>
<name>A0ABW0ZQ41_9ACTN</name>
<dbReference type="CDD" id="cd05233">
    <property type="entry name" value="SDR_c"/>
    <property type="match status" value="1"/>
</dbReference>
<evidence type="ECO:0000313" key="5">
    <source>
        <dbReference type="Proteomes" id="UP001596074"/>
    </source>
</evidence>
<feature type="domain" description="Ketoreductase" evidence="3">
    <location>
        <begin position="29"/>
        <end position="211"/>
    </location>
</feature>
<dbReference type="Pfam" id="PF13561">
    <property type="entry name" value="adh_short_C2"/>
    <property type="match status" value="1"/>
</dbReference>
<evidence type="ECO:0000313" key="4">
    <source>
        <dbReference type="EMBL" id="MFC5745369.1"/>
    </source>
</evidence>
<dbReference type="SMART" id="SM00822">
    <property type="entry name" value="PKS_KR"/>
    <property type="match status" value="1"/>
</dbReference>
<dbReference type="EC" id="1.1.1.-" evidence="4"/>
<dbReference type="GO" id="GO:0016491">
    <property type="term" value="F:oxidoreductase activity"/>
    <property type="evidence" value="ECO:0007669"/>
    <property type="project" value="UniProtKB-KW"/>
</dbReference>
<comment type="caution">
    <text evidence="4">The sequence shown here is derived from an EMBL/GenBank/DDBJ whole genome shotgun (WGS) entry which is preliminary data.</text>
</comment>
<evidence type="ECO:0000256" key="1">
    <source>
        <dbReference type="ARBA" id="ARBA00006484"/>
    </source>
</evidence>
<dbReference type="PANTHER" id="PTHR42760">
    <property type="entry name" value="SHORT-CHAIN DEHYDROGENASES/REDUCTASES FAMILY MEMBER"/>
    <property type="match status" value="1"/>
</dbReference>
<dbReference type="PRINTS" id="PR00080">
    <property type="entry name" value="SDRFAMILY"/>
</dbReference>
<dbReference type="InterPro" id="IPR036291">
    <property type="entry name" value="NAD(P)-bd_dom_sf"/>
</dbReference>
<evidence type="ECO:0000256" key="2">
    <source>
        <dbReference type="ARBA" id="ARBA00023002"/>
    </source>
</evidence>
<dbReference type="SUPFAM" id="SSF51735">
    <property type="entry name" value="NAD(P)-binding Rossmann-fold domains"/>
    <property type="match status" value="1"/>
</dbReference>
<proteinExistence type="inferred from homology"/>
<organism evidence="4 5">
    <name type="scientific">Actinomadura rugatobispora</name>
    <dbReference type="NCBI Taxonomy" id="1994"/>
    <lineage>
        <taxon>Bacteria</taxon>
        <taxon>Bacillati</taxon>
        <taxon>Actinomycetota</taxon>
        <taxon>Actinomycetes</taxon>
        <taxon>Streptosporangiales</taxon>
        <taxon>Thermomonosporaceae</taxon>
        <taxon>Actinomadura</taxon>
    </lineage>
</organism>
<accession>A0ABW0ZQ41</accession>